<feature type="domain" description="CCHC-type" evidence="5">
    <location>
        <begin position="306"/>
        <end position="320"/>
    </location>
</feature>
<dbReference type="AlphaFoldDB" id="A0A1C7NBY9"/>
<dbReference type="GO" id="GO:0061632">
    <property type="term" value="F:RNA lariat debranching enzyme activator activity"/>
    <property type="evidence" value="ECO:0007669"/>
    <property type="project" value="TreeGrafter"/>
</dbReference>
<dbReference type="Pfam" id="PF04676">
    <property type="entry name" value="CwfJ_C_2"/>
    <property type="match status" value="1"/>
</dbReference>
<evidence type="ECO:0000256" key="1">
    <source>
        <dbReference type="ARBA" id="ARBA00022723"/>
    </source>
</evidence>
<reference evidence="6 7" key="1">
    <citation type="submission" date="2016-03" db="EMBL/GenBank/DDBJ databases">
        <title>Choanephora cucurbitarum.</title>
        <authorList>
            <person name="Min B."/>
            <person name="Park H."/>
            <person name="Park J.-H."/>
            <person name="Shin H.-D."/>
            <person name="Choi I.-G."/>
        </authorList>
    </citation>
    <scope>NUCLEOTIDE SEQUENCE [LARGE SCALE GENOMIC DNA]</scope>
    <source>
        <strain evidence="6 7">KUS-F28377</strain>
    </source>
</reference>
<dbReference type="STRING" id="101091.A0A1C7NBY9"/>
<dbReference type="InParanoid" id="A0A1C7NBY9"/>
<organism evidence="6 7">
    <name type="scientific">Choanephora cucurbitarum</name>
    <dbReference type="NCBI Taxonomy" id="101091"/>
    <lineage>
        <taxon>Eukaryota</taxon>
        <taxon>Fungi</taxon>
        <taxon>Fungi incertae sedis</taxon>
        <taxon>Mucoromycota</taxon>
        <taxon>Mucoromycotina</taxon>
        <taxon>Mucoromycetes</taxon>
        <taxon>Mucorales</taxon>
        <taxon>Mucorineae</taxon>
        <taxon>Choanephoraceae</taxon>
        <taxon>Choanephoroideae</taxon>
        <taxon>Choanephora</taxon>
    </lineage>
</organism>
<dbReference type="Gene3D" id="3.30.428.10">
    <property type="entry name" value="HIT-like"/>
    <property type="match status" value="1"/>
</dbReference>
<evidence type="ECO:0000313" key="6">
    <source>
        <dbReference type="EMBL" id="OBZ86615.1"/>
    </source>
</evidence>
<dbReference type="Pfam" id="PF04677">
    <property type="entry name" value="CwfJ_C_1"/>
    <property type="match status" value="1"/>
</dbReference>
<dbReference type="OrthoDB" id="444325at2759"/>
<evidence type="ECO:0000259" key="5">
    <source>
        <dbReference type="PROSITE" id="PS50158"/>
    </source>
</evidence>
<keyword evidence="7" id="KW-1185">Reference proteome</keyword>
<dbReference type="PANTHER" id="PTHR12072:SF4">
    <property type="entry name" value="CWF19-LIKE PROTEIN 1"/>
    <property type="match status" value="1"/>
</dbReference>
<accession>A0A1C7NBY9</accession>
<keyword evidence="3" id="KW-0862">Zinc</keyword>
<dbReference type="InterPro" id="IPR036265">
    <property type="entry name" value="HIT-like_sf"/>
</dbReference>
<dbReference type="EMBL" id="LUGH01000285">
    <property type="protein sequence ID" value="OBZ86615.1"/>
    <property type="molecule type" value="Genomic_DNA"/>
</dbReference>
<dbReference type="InterPro" id="IPR040194">
    <property type="entry name" value="Cwf19-like"/>
</dbReference>
<dbReference type="InterPro" id="IPR001878">
    <property type="entry name" value="Znf_CCHC"/>
</dbReference>
<dbReference type="GO" id="GO:0000974">
    <property type="term" value="C:Prp19 complex"/>
    <property type="evidence" value="ECO:0007669"/>
    <property type="project" value="EnsemblFungi"/>
</dbReference>
<dbReference type="PROSITE" id="PS50158">
    <property type="entry name" value="ZF_CCHC"/>
    <property type="match status" value="1"/>
</dbReference>
<dbReference type="CDD" id="cd07380">
    <property type="entry name" value="MPP_CWF19_N"/>
    <property type="match status" value="1"/>
</dbReference>
<comment type="caution">
    <text evidence="6">The sequence shown here is derived from an EMBL/GenBank/DDBJ whole genome shotgun (WGS) entry which is preliminary data.</text>
</comment>
<dbReference type="GO" id="GO:0071014">
    <property type="term" value="C:post-mRNA release spliceosomal complex"/>
    <property type="evidence" value="ECO:0007669"/>
    <property type="project" value="EnsemblFungi"/>
</dbReference>
<gene>
    <name evidence="6" type="primary">cwf19l1</name>
    <name evidence="6" type="ORF">A0J61_05335</name>
</gene>
<evidence type="ECO:0000256" key="3">
    <source>
        <dbReference type="ARBA" id="ARBA00022833"/>
    </source>
</evidence>
<dbReference type="InterPro" id="IPR006767">
    <property type="entry name" value="Cwf19-like_C_dom-2"/>
</dbReference>
<dbReference type="Pfam" id="PF13696">
    <property type="entry name" value="zf-CCHC_2"/>
    <property type="match status" value="1"/>
</dbReference>
<keyword evidence="2 4" id="KW-0863">Zinc-finger</keyword>
<dbReference type="SUPFAM" id="SSF57756">
    <property type="entry name" value="Retrovirus zinc finger-like domains"/>
    <property type="match status" value="1"/>
</dbReference>
<protein>
    <submittedName>
        <fullName evidence="6">CWF19-like protein 1</fullName>
    </submittedName>
</protein>
<dbReference type="Gene3D" id="4.10.60.10">
    <property type="entry name" value="Zinc finger, CCHC-type"/>
    <property type="match status" value="1"/>
</dbReference>
<dbReference type="SMART" id="SM00343">
    <property type="entry name" value="ZnF_C2HC"/>
    <property type="match status" value="2"/>
</dbReference>
<evidence type="ECO:0000313" key="7">
    <source>
        <dbReference type="Proteomes" id="UP000093000"/>
    </source>
</evidence>
<dbReference type="InterPro" id="IPR006768">
    <property type="entry name" value="Cwf19-like_C_dom-1"/>
</dbReference>
<dbReference type="GO" id="GO:0008270">
    <property type="term" value="F:zinc ion binding"/>
    <property type="evidence" value="ECO:0007669"/>
    <property type="project" value="UniProtKB-KW"/>
</dbReference>
<dbReference type="GO" id="GO:0003676">
    <property type="term" value="F:nucleic acid binding"/>
    <property type="evidence" value="ECO:0007669"/>
    <property type="project" value="InterPro"/>
</dbReference>
<proteinExistence type="predicted"/>
<dbReference type="FunCoup" id="A0A1C7NBY9">
    <property type="interactions" value="1111"/>
</dbReference>
<dbReference type="Proteomes" id="UP000093000">
    <property type="component" value="Unassembled WGS sequence"/>
</dbReference>
<dbReference type="InterPro" id="IPR025829">
    <property type="entry name" value="Zn_knuckle_CX2CX3GHX4C"/>
</dbReference>
<evidence type="ECO:0000256" key="4">
    <source>
        <dbReference type="PROSITE-ProRule" id="PRU00047"/>
    </source>
</evidence>
<dbReference type="SUPFAM" id="SSF54197">
    <property type="entry name" value="HIT-like"/>
    <property type="match status" value="1"/>
</dbReference>
<name>A0A1C7NBY9_9FUNG</name>
<dbReference type="GO" id="GO:0000398">
    <property type="term" value="P:mRNA splicing, via spliceosome"/>
    <property type="evidence" value="ECO:0007669"/>
    <property type="project" value="TreeGrafter"/>
</dbReference>
<sequence>MTDNLKVLVTGSANGQFEALFAKVKQIHEKYGPFQVHLCVGDFFGSDTSSLQALIDNQIEVPLTTYFINGQQPLPDLAQHHLQSTDGELCSNLFYLGKQGVLTTSEGLKIAFLSGQFDEHVSSDAAFTSSDIQKLCLTKMPVSAPPGVDFLLTHQWPKDVNQGSQQTLNLSDEKSHVCISQLAAALKPRYHFAASQAQFFEREPYQNIISGLAAQEERPAGHVTRFIGLADVLNTQKQRWFYAFNLVPLSKLEKEALESPENTTECPFAQSVIGQKRKLNEGEQENYFWQDNKRTKSNQPPPGYVCKRCKVEGHYIKDCPMAHQGPPNGYVCKICQGTDHYVTQCPQQSKAKLDACWFCLANPNLEKHLIVSIGSELYMTLAKGPVVSASNPECQVPGEGHVLIIPITHYPTFGLVPPESQKEVMTELVKYKSALRTFFQQYNQDMIVFEVSRDSQRGLTHAHLQVVPIPKSKSDQVEKVARELGVAANIDFVDRVPNNPEIPYFKLDLPNGKSLVHVIQPRERFNLQFGRLVAATVLGSPEREDWKTCGQTEEEEREHANRFKEAFKPYDFSLS</sequence>
<dbReference type="PANTHER" id="PTHR12072">
    <property type="entry name" value="CWF19, CELL CYCLE CONTROL PROTEIN"/>
    <property type="match status" value="1"/>
</dbReference>
<evidence type="ECO:0000256" key="2">
    <source>
        <dbReference type="ARBA" id="ARBA00022771"/>
    </source>
</evidence>
<keyword evidence="1" id="KW-0479">Metal-binding</keyword>
<dbReference type="InterPro" id="IPR036875">
    <property type="entry name" value="Znf_CCHC_sf"/>
</dbReference>